<dbReference type="Proteomes" id="UP001159363">
    <property type="component" value="Chromosome X"/>
</dbReference>
<gene>
    <name evidence="3" type="ORF">PR048_013423</name>
</gene>
<sequence>MCRVPVAILPIICLLISIAVSRKWEIRQLDVPTAFLNGYIDDDIYIKTPDGVKNELGVLKLKRSLYGLNSAPRKWNERFHNFMGAHGMKDQPVTFASILVRMCGLSFGSTTHS</sequence>
<evidence type="ECO:0000256" key="1">
    <source>
        <dbReference type="SAM" id="SignalP"/>
    </source>
</evidence>
<comment type="caution">
    <text evidence="3">The sequence shown here is derived from an EMBL/GenBank/DDBJ whole genome shotgun (WGS) entry which is preliminary data.</text>
</comment>
<evidence type="ECO:0000313" key="4">
    <source>
        <dbReference type="Proteomes" id="UP001159363"/>
    </source>
</evidence>
<reference evidence="3 4" key="1">
    <citation type="submission" date="2023-02" db="EMBL/GenBank/DDBJ databases">
        <title>LHISI_Scaffold_Assembly.</title>
        <authorList>
            <person name="Stuart O.P."/>
            <person name="Cleave R."/>
            <person name="Magrath M.J.L."/>
            <person name="Mikheyev A.S."/>
        </authorList>
    </citation>
    <scope>NUCLEOTIDE SEQUENCE [LARGE SCALE GENOMIC DNA]</scope>
    <source>
        <strain evidence="3">Daus_M_001</strain>
        <tissue evidence="3">Leg muscle</tissue>
    </source>
</reference>
<evidence type="ECO:0000313" key="3">
    <source>
        <dbReference type="EMBL" id="KAJ8887208.1"/>
    </source>
</evidence>
<keyword evidence="1" id="KW-0732">Signal</keyword>
<organism evidence="3 4">
    <name type="scientific">Dryococelus australis</name>
    <dbReference type="NCBI Taxonomy" id="614101"/>
    <lineage>
        <taxon>Eukaryota</taxon>
        <taxon>Metazoa</taxon>
        <taxon>Ecdysozoa</taxon>
        <taxon>Arthropoda</taxon>
        <taxon>Hexapoda</taxon>
        <taxon>Insecta</taxon>
        <taxon>Pterygota</taxon>
        <taxon>Neoptera</taxon>
        <taxon>Polyneoptera</taxon>
        <taxon>Phasmatodea</taxon>
        <taxon>Verophasmatodea</taxon>
        <taxon>Anareolatae</taxon>
        <taxon>Phasmatidae</taxon>
        <taxon>Eurycanthinae</taxon>
        <taxon>Dryococelus</taxon>
    </lineage>
</organism>
<dbReference type="InterPro" id="IPR013103">
    <property type="entry name" value="RVT_2"/>
</dbReference>
<keyword evidence="4" id="KW-1185">Reference proteome</keyword>
<dbReference type="EMBL" id="JARBHB010000004">
    <property type="protein sequence ID" value="KAJ8887208.1"/>
    <property type="molecule type" value="Genomic_DNA"/>
</dbReference>
<proteinExistence type="predicted"/>
<name>A0ABQ9HS50_9NEOP</name>
<feature type="domain" description="Reverse transcriptase Ty1/copia-type" evidence="2">
    <location>
        <begin position="4"/>
        <end position="101"/>
    </location>
</feature>
<dbReference type="Pfam" id="PF07727">
    <property type="entry name" value="RVT_2"/>
    <property type="match status" value="1"/>
</dbReference>
<protein>
    <recommendedName>
        <fullName evidence="2">Reverse transcriptase Ty1/copia-type domain-containing protein</fullName>
    </recommendedName>
</protein>
<feature type="chain" id="PRO_5045356949" description="Reverse transcriptase Ty1/copia-type domain-containing protein" evidence="1">
    <location>
        <begin position="22"/>
        <end position="113"/>
    </location>
</feature>
<evidence type="ECO:0000259" key="2">
    <source>
        <dbReference type="Pfam" id="PF07727"/>
    </source>
</evidence>
<accession>A0ABQ9HS50</accession>
<feature type="signal peptide" evidence="1">
    <location>
        <begin position="1"/>
        <end position="21"/>
    </location>
</feature>